<dbReference type="Proteomes" id="UP000184368">
    <property type="component" value="Unassembled WGS sequence"/>
</dbReference>
<name>A0A1M4YE27_9BACT</name>
<evidence type="ECO:0000256" key="3">
    <source>
        <dbReference type="ARBA" id="ARBA00022723"/>
    </source>
</evidence>
<evidence type="ECO:0000256" key="12">
    <source>
        <dbReference type="PIRSR" id="PIRSR000112-3"/>
    </source>
</evidence>
<organism evidence="13 14">
    <name type="scientific">Cnuella takakiae</name>
    <dbReference type="NCBI Taxonomy" id="1302690"/>
    <lineage>
        <taxon>Bacteria</taxon>
        <taxon>Pseudomonadati</taxon>
        <taxon>Bacteroidota</taxon>
        <taxon>Chitinophagia</taxon>
        <taxon>Chitinophagales</taxon>
        <taxon>Chitinophagaceae</taxon>
        <taxon>Cnuella</taxon>
    </lineage>
</organism>
<dbReference type="AlphaFoldDB" id="A0A1M4YE27"/>
<evidence type="ECO:0000256" key="7">
    <source>
        <dbReference type="ARBA" id="ARBA00023098"/>
    </source>
</evidence>
<dbReference type="PANTHER" id="PTHR43616:SF5">
    <property type="entry name" value="GLYCEROL DEHYDROGENASE 1"/>
    <property type="match status" value="1"/>
</dbReference>
<keyword evidence="1" id="KW-0963">Cytoplasm</keyword>
<evidence type="ECO:0000313" key="13">
    <source>
        <dbReference type="EMBL" id="SHF04061.1"/>
    </source>
</evidence>
<dbReference type="OrthoDB" id="9763580at2"/>
<reference evidence="13 14" key="1">
    <citation type="submission" date="2016-11" db="EMBL/GenBank/DDBJ databases">
        <authorList>
            <person name="Jaros S."/>
            <person name="Januszkiewicz K."/>
            <person name="Wedrychowicz H."/>
        </authorList>
    </citation>
    <scope>NUCLEOTIDE SEQUENCE [LARGE SCALE GENOMIC DNA]</scope>
    <source>
        <strain evidence="13 14">DSM 26897</strain>
    </source>
</reference>
<protein>
    <submittedName>
        <fullName evidence="13">Glycerol-1-phosphate dehydrogenase [NAD(P)+]</fullName>
    </submittedName>
</protein>
<dbReference type="PANTHER" id="PTHR43616">
    <property type="entry name" value="GLYCEROL DEHYDROGENASE"/>
    <property type="match status" value="1"/>
</dbReference>
<evidence type="ECO:0000256" key="11">
    <source>
        <dbReference type="PIRSR" id="PIRSR000112-2"/>
    </source>
</evidence>
<keyword evidence="3 10" id="KW-0479">Metal-binding</keyword>
<evidence type="ECO:0000313" key="14">
    <source>
        <dbReference type="Proteomes" id="UP000184368"/>
    </source>
</evidence>
<dbReference type="InterPro" id="IPR016205">
    <property type="entry name" value="Glycerol_DH"/>
</dbReference>
<evidence type="ECO:0000256" key="8">
    <source>
        <dbReference type="ARBA" id="ARBA00023209"/>
    </source>
</evidence>
<keyword evidence="9" id="KW-1208">Phospholipid metabolism</keyword>
<feature type="binding site" evidence="12">
    <location>
        <position position="123"/>
    </location>
    <ligand>
        <name>NAD(+)</name>
        <dbReference type="ChEBI" id="CHEBI:57540"/>
    </ligand>
</feature>
<proteinExistence type="predicted"/>
<evidence type="ECO:0000256" key="5">
    <source>
        <dbReference type="ARBA" id="ARBA00023002"/>
    </source>
</evidence>
<dbReference type="GO" id="GO:0008654">
    <property type="term" value="P:phospholipid biosynthetic process"/>
    <property type="evidence" value="ECO:0007669"/>
    <property type="project" value="UniProtKB-KW"/>
</dbReference>
<evidence type="ECO:0000256" key="4">
    <source>
        <dbReference type="ARBA" id="ARBA00022857"/>
    </source>
</evidence>
<dbReference type="PIRSF" id="PIRSF000112">
    <property type="entry name" value="Glycerol_dehydrogenase"/>
    <property type="match status" value="1"/>
</dbReference>
<keyword evidence="10" id="KW-0862">Zinc</keyword>
<feature type="binding site" evidence="11">
    <location>
        <position position="119"/>
    </location>
    <ligand>
        <name>glycerol</name>
        <dbReference type="ChEBI" id="CHEBI:17754"/>
    </ligand>
</feature>
<dbReference type="EMBL" id="FQUO01000004">
    <property type="protein sequence ID" value="SHF04061.1"/>
    <property type="molecule type" value="Genomic_DNA"/>
</dbReference>
<dbReference type="STRING" id="1302690.BUE76_15435"/>
<dbReference type="CDD" id="cd08174">
    <property type="entry name" value="G1PDH-like"/>
    <property type="match status" value="1"/>
</dbReference>
<feature type="binding site" evidence="12">
    <location>
        <begin position="114"/>
        <end position="117"/>
    </location>
    <ligand>
        <name>NAD(+)</name>
        <dbReference type="ChEBI" id="CHEBI:57540"/>
    </ligand>
</feature>
<feature type="binding site" evidence="10">
    <location>
        <position position="246"/>
    </location>
    <ligand>
        <name>glycerol</name>
        <dbReference type="ChEBI" id="CHEBI:17754"/>
    </ligand>
</feature>
<keyword evidence="14" id="KW-1185">Reference proteome</keyword>
<keyword evidence="8" id="KW-0594">Phospholipid biosynthesis</keyword>
<dbReference type="Gene3D" id="1.20.1090.10">
    <property type="entry name" value="Dehydroquinate synthase-like - alpha domain"/>
    <property type="match status" value="1"/>
</dbReference>
<accession>A0A1M4YE27</accession>
<dbReference type="RefSeq" id="WP_073041446.1">
    <property type="nucleotide sequence ID" value="NZ_FQUO01000004.1"/>
</dbReference>
<feature type="binding site" evidence="10">
    <location>
        <position position="263"/>
    </location>
    <ligand>
        <name>glycerol</name>
        <dbReference type="ChEBI" id="CHEBI:17754"/>
    </ligand>
</feature>
<dbReference type="Gene3D" id="3.40.50.1970">
    <property type="match status" value="1"/>
</dbReference>
<keyword evidence="6 12" id="KW-0520">NAD</keyword>
<evidence type="ECO:0000256" key="6">
    <source>
        <dbReference type="ARBA" id="ARBA00023027"/>
    </source>
</evidence>
<keyword evidence="7" id="KW-0443">Lipid metabolism</keyword>
<evidence type="ECO:0000256" key="2">
    <source>
        <dbReference type="ARBA" id="ARBA00022516"/>
    </source>
</evidence>
<keyword evidence="5" id="KW-0560">Oxidoreductase</keyword>
<feature type="binding site" evidence="10">
    <location>
        <position position="167"/>
    </location>
    <ligand>
        <name>glycerol</name>
        <dbReference type="ChEBI" id="CHEBI:17754"/>
    </ligand>
</feature>
<sequence>MYNQTVPFPAIFQVNENIIGQVPLFLKRNGFEFKNILVASGVEQSFRYAMTILEVLDGNHFIVGSNDNATVEELRAYCLLNNVDLLIGVGGGTVLDVVKRASLLANVENLLVPTIISNDGIVSPIAVIKDEAGKTVSCPGKMPFGIVVDVDIIQKAPTKFLQAAAGDILSNISATNDWVLSAATTGEKINDLAYMLARSAAFGLVHHETKDIRNRNFLKQVVYCQINSGLAMALAGTSRPCSGSEHLISHAIDYHDLSTNTLHGFQVGSISIFCLYLQKRLDTKCINYAQELKIPLAFHQIDPQIEQQLETIFETSLKMRPGRYTVLDTCKDMKFTDIYYEYISFLERFKITDNSLEPTENYLEYKMYKKQHAAKYPYSQPPLET</sequence>
<dbReference type="SUPFAM" id="SSF56796">
    <property type="entry name" value="Dehydroquinate synthase-like"/>
    <property type="match status" value="1"/>
</dbReference>
<evidence type="ECO:0000256" key="9">
    <source>
        <dbReference type="ARBA" id="ARBA00023264"/>
    </source>
</evidence>
<evidence type="ECO:0000256" key="1">
    <source>
        <dbReference type="ARBA" id="ARBA00022490"/>
    </source>
</evidence>
<comment type="cofactor">
    <cofactor evidence="10">
        <name>Zn(2+)</name>
        <dbReference type="ChEBI" id="CHEBI:29105"/>
    </cofactor>
    <text evidence="10">Binds 1 zinc ion per subunit.</text>
</comment>
<gene>
    <name evidence="13" type="ORF">SAMN05444008_104251</name>
</gene>
<dbReference type="InterPro" id="IPR032837">
    <property type="entry name" value="G1PDH"/>
</dbReference>
<keyword evidence="2" id="KW-0444">Lipid biosynthesis</keyword>
<evidence type="ECO:0000256" key="10">
    <source>
        <dbReference type="PIRSR" id="PIRSR000112-1"/>
    </source>
</evidence>
<feature type="binding site" evidence="12">
    <location>
        <begin position="92"/>
        <end position="96"/>
    </location>
    <ligand>
        <name>NAD(+)</name>
        <dbReference type="ChEBI" id="CHEBI:57540"/>
    </ligand>
</feature>
<dbReference type="GO" id="GO:0046872">
    <property type="term" value="F:metal ion binding"/>
    <property type="evidence" value="ECO:0007669"/>
    <property type="project" value="UniProtKB-KW"/>
</dbReference>
<keyword evidence="4" id="KW-0521">NADP</keyword>
<dbReference type="GO" id="GO:0016614">
    <property type="term" value="F:oxidoreductase activity, acting on CH-OH group of donors"/>
    <property type="evidence" value="ECO:0007669"/>
    <property type="project" value="InterPro"/>
</dbReference>
<dbReference type="Pfam" id="PF13685">
    <property type="entry name" value="Fe-ADH_2"/>
    <property type="match status" value="1"/>
</dbReference>